<protein>
    <recommendedName>
        <fullName evidence="2">DUF7869 domain-containing protein</fullName>
    </recommendedName>
</protein>
<evidence type="ECO:0000259" key="2">
    <source>
        <dbReference type="Pfam" id="PF25273"/>
    </source>
</evidence>
<organism evidence="4 5">
    <name type="scientific">Amphibalanus amphitrite</name>
    <name type="common">Striped barnacle</name>
    <name type="synonym">Balanus amphitrite</name>
    <dbReference type="NCBI Taxonomy" id="1232801"/>
    <lineage>
        <taxon>Eukaryota</taxon>
        <taxon>Metazoa</taxon>
        <taxon>Ecdysozoa</taxon>
        <taxon>Arthropoda</taxon>
        <taxon>Crustacea</taxon>
        <taxon>Multicrustacea</taxon>
        <taxon>Cirripedia</taxon>
        <taxon>Thoracica</taxon>
        <taxon>Thoracicalcarea</taxon>
        <taxon>Balanomorpha</taxon>
        <taxon>Balanoidea</taxon>
        <taxon>Balanidae</taxon>
        <taxon>Amphibalaninae</taxon>
        <taxon>Amphibalanus</taxon>
    </lineage>
</organism>
<feature type="region of interest" description="Disordered" evidence="1">
    <location>
        <begin position="382"/>
        <end position="402"/>
    </location>
</feature>
<reference evidence="4 5" key="1">
    <citation type="submission" date="2019-07" db="EMBL/GenBank/DDBJ databases">
        <title>Draft genome assembly of a fouling barnacle, Amphibalanus amphitrite (Darwin, 1854): The first reference genome for Thecostraca.</title>
        <authorList>
            <person name="Kim W."/>
        </authorList>
    </citation>
    <scope>NUCLEOTIDE SEQUENCE [LARGE SCALE GENOMIC DNA]</scope>
    <source>
        <strain evidence="4">SNU_AA5</strain>
        <tissue evidence="4">Soma without cirri and trophi</tissue>
    </source>
</reference>
<sequence>MATLDITAEQVRTVIKNTRSGHPQTTRRGGARRSVDPQKLDALRAWIGALPAVPSHYCRAKSARRYLPSDVSSVHSLYRMYRTAVPGALRFGVFRKVFKTFNIGIHQPRKDKCIMCTQHERGEITEEEIHEHLAEKRALSDFFAAAQQRRDEQERVASFDLQKVLNTPHTDSMLVGYSRRYAVYNETVYESQTRRGLCFLWGETDGKRGANEVTTVVWRYLKLVDQERNVTKVSLFCDSCSGQNRNRILMSSLPVMLKNLQNIHTIQVTFLLPGHTSMPVDSVHGTIERFVRKRAVWAPSEWPAFIRAARVNPFPYEVVKMAHDDFLDWSSKELFKTNKNEDGERVPWGSIRFVQATSTGVKYATSVQEAGQEGIKLHSVIPQRSSRRGRRPSADSSLPGKAYPAPLAINPAKYRDLVALVDKGIIPQERHQEYKGMKSELTVPDELAESDEEDQ</sequence>
<keyword evidence="5" id="KW-1185">Reference proteome</keyword>
<dbReference type="EMBL" id="VIIS01001463">
    <property type="protein sequence ID" value="KAF0297861.1"/>
    <property type="molecule type" value="Genomic_DNA"/>
</dbReference>
<dbReference type="PANTHER" id="PTHR10773:SF19">
    <property type="match status" value="1"/>
</dbReference>
<accession>A0A6A4W4F0</accession>
<evidence type="ECO:0000256" key="1">
    <source>
        <dbReference type="SAM" id="MobiDB-lite"/>
    </source>
</evidence>
<dbReference type="AlphaFoldDB" id="A0A6A4W4F0"/>
<gene>
    <name evidence="3" type="ORF">FJT64_004725</name>
    <name evidence="4" type="ORF">FJT64_004726</name>
</gene>
<evidence type="ECO:0000313" key="5">
    <source>
        <dbReference type="Proteomes" id="UP000440578"/>
    </source>
</evidence>
<evidence type="ECO:0000313" key="3">
    <source>
        <dbReference type="EMBL" id="KAF0297861.1"/>
    </source>
</evidence>
<feature type="compositionally biased region" description="Acidic residues" evidence="1">
    <location>
        <begin position="446"/>
        <end position="455"/>
    </location>
</feature>
<feature type="domain" description="DUF7869" evidence="2">
    <location>
        <begin position="207"/>
        <end position="312"/>
    </location>
</feature>
<dbReference type="InterPro" id="IPR057191">
    <property type="entry name" value="DUF7869"/>
</dbReference>
<proteinExistence type="predicted"/>
<comment type="caution">
    <text evidence="4">The sequence shown here is derived from an EMBL/GenBank/DDBJ whole genome shotgun (WGS) entry which is preliminary data.</text>
</comment>
<name>A0A6A4W4F0_AMPAM</name>
<dbReference type="OrthoDB" id="8016451at2759"/>
<evidence type="ECO:0000313" key="4">
    <source>
        <dbReference type="EMBL" id="KAF0297862.1"/>
    </source>
</evidence>
<dbReference type="Proteomes" id="UP000440578">
    <property type="component" value="Unassembled WGS sequence"/>
</dbReference>
<dbReference type="Pfam" id="PF25273">
    <property type="entry name" value="DUF7869"/>
    <property type="match status" value="1"/>
</dbReference>
<feature type="region of interest" description="Disordered" evidence="1">
    <location>
        <begin position="436"/>
        <end position="455"/>
    </location>
</feature>
<dbReference type="EMBL" id="VIIS01001463">
    <property type="protein sequence ID" value="KAF0297862.1"/>
    <property type="molecule type" value="Genomic_DNA"/>
</dbReference>
<dbReference type="PANTHER" id="PTHR10773">
    <property type="entry name" value="DNA-DIRECTED RNA POLYMERASES I, II, AND III SUBUNIT RPABC2"/>
    <property type="match status" value="1"/>
</dbReference>